<dbReference type="GO" id="GO:0005886">
    <property type="term" value="C:plasma membrane"/>
    <property type="evidence" value="ECO:0007669"/>
    <property type="project" value="TreeGrafter"/>
</dbReference>
<keyword evidence="5 7" id="KW-0472">Membrane</keyword>
<feature type="transmembrane region" description="Helical" evidence="7">
    <location>
        <begin position="214"/>
        <end position="237"/>
    </location>
</feature>
<dbReference type="Pfam" id="PF13347">
    <property type="entry name" value="MFS_2"/>
    <property type="match status" value="1"/>
</dbReference>
<dbReference type="OrthoDB" id="28755at2759"/>
<accession>A0A9N8W3D7</accession>
<gene>
    <name evidence="8" type="ORF">DEBURN_LOCUS3141</name>
</gene>
<feature type="compositionally biased region" description="Polar residues" evidence="6">
    <location>
        <begin position="23"/>
        <end position="32"/>
    </location>
</feature>
<evidence type="ECO:0000256" key="3">
    <source>
        <dbReference type="ARBA" id="ARBA00022692"/>
    </source>
</evidence>
<keyword evidence="9" id="KW-1185">Reference proteome</keyword>
<feature type="transmembrane region" description="Helical" evidence="7">
    <location>
        <begin position="181"/>
        <end position="202"/>
    </location>
</feature>
<dbReference type="InterPro" id="IPR036259">
    <property type="entry name" value="MFS_trans_sf"/>
</dbReference>
<evidence type="ECO:0000313" key="8">
    <source>
        <dbReference type="EMBL" id="CAG8470602.1"/>
    </source>
</evidence>
<reference evidence="8" key="1">
    <citation type="submission" date="2021-06" db="EMBL/GenBank/DDBJ databases">
        <authorList>
            <person name="Kallberg Y."/>
            <person name="Tangrot J."/>
            <person name="Rosling A."/>
        </authorList>
    </citation>
    <scope>NUCLEOTIDE SEQUENCE</scope>
    <source>
        <strain evidence="8">AZ414A</strain>
    </source>
</reference>
<feature type="transmembrane region" description="Helical" evidence="7">
    <location>
        <begin position="146"/>
        <end position="169"/>
    </location>
</feature>
<comment type="caution">
    <text evidence="8">The sequence shown here is derived from an EMBL/GenBank/DDBJ whole genome shotgun (WGS) entry which is preliminary data.</text>
</comment>
<dbReference type="SUPFAM" id="SSF103473">
    <property type="entry name" value="MFS general substrate transporter"/>
    <property type="match status" value="1"/>
</dbReference>
<comment type="subcellular location">
    <subcellularLocation>
        <location evidence="1">Membrane</location>
        <topology evidence="1">Multi-pass membrane protein</topology>
    </subcellularLocation>
</comment>
<evidence type="ECO:0000256" key="6">
    <source>
        <dbReference type="SAM" id="MobiDB-lite"/>
    </source>
</evidence>
<feature type="transmembrane region" description="Helical" evidence="7">
    <location>
        <begin position="540"/>
        <end position="564"/>
    </location>
</feature>
<evidence type="ECO:0000313" key="9">
    <source>
        <dbReference type="Proteomes" id="UP000789706"/>
    </source>
</evidence>
<evidence type="ECO:0000256" key="1">
    <source>
        <dbReference type="ARBA" id="ARBA00004141"/>
    </source>
</evidence>
<dbReference type="AlphaFoldDB" id="A0A9N8W3D7"/>
<feature type="transmembrane region" description="Helical" evidence="7">
    <location>
        <begin position="323"/>
        <end position="342"/>
    </location>
</feature>
<dbReference type="EMBL" id="CAJVPK010000190">
    <property type="protein sequence ID" value="CAG8470602.1"/>
    <property type="molecule type" value="Genomic_DNA"/>
</dbReference>
<proteinExistence type="predicted"/>
<evidence type="ECO:0000256" key="7">
    <source>
        <dbReference type="SAM" id="Phobius"/>
    </source>
</evidence>
<evidence type="ECO:0000256" key="4">
    <source>
        <dbReference type="ARBA" id="ARBA00022989"/>
    </source>
</evidence>
<organism evidence="8 9">
    <name type="scientific">Diversispora eburnea</name>
    <dbReference type="NCBI Taxonomy" id="1213867"/>
    <lineage>
        <taxon>Eukaryota</taxon>
        <taxon>Fungi</taxon>
        <taxon>Fungi incertae sedis</taxon>
        <taxon>Mucoromycota</taxon>
        <taxon>Glomeromycotina</taxon>
        <taxon>Glomeromycetes</taxon>
        <taxon>Diversisporales</taxon>
        <taxon>Diversisporaceae</taxon>
        <taxon>Diversispora</taxon>
    </lineage>
</organism>
<sequence>MHESITADEENAVLNSHLNLSDRNSIDSNHNPYQIGENGRNSNHIKGNSKITKMLLLTQIMAGLQLTWSVELAYGTPYLLDLGLSKSQMSLVWIAGPLSVGAFSDRSTSKYGRRRPYLIVGSLMVINAFILIGWTKEISETASKLVAVFAFYNLDFAINAVMAAARAIIVDCLPPSQQEEGTAWAGKMVGIGSVIGYFMGYINLMPIFPFMGDQLKALCILASISLLLSDALICWAVSEQIYTDEISTKTAWASTMETFHSIFKAIFNLPKPVQYICNVQFFAWMGWFPFLFYSTTWVSEIYVRENESSSDDERKLREGSYSLLLFSLVGMIASFVLPHLVTPSGTGIPLKRIKIRHFLTYPLVFLTLPKLWTLSHFIFALAMFSTWWTKSVFQADLIVSFLGISWATSMWAPFSLLGEIIATNTENIENTTNILSEDSRRDSISQFSSSTIGLVERNRINAEDHVYRLVETSNGNSNSGKIDSGTILGIHNMYIVLPQFCATFFSSIVFALLDPGSITSNNNEERNIINLMKRNGETDAGAGSIGFVFRCGGLMAIIAGIYSIKLWK</sequence>
<dbReference type="Gene3D" id="1.20.1250.20">
    <property type="entry name" value="MFS general substrate transporter like domains"/>
    <property type="match status" value="1"/>
</dbReference>
<dbReference type="GO" id="GO:0008506">
    <property type="term" value="F:sucrose:proton symporter activity"/>
    <property type="evidence" value="ECO:0007669"/>
    <property type="project" value="TreeGrafter"/>
</dbReference>
<dbReference type="Proteomes" id="UP000789706">
    <property type="component" value="Unassembled WGS sequence"/>
</dbReference>
<dbReference type="PANTHER" id="PTHR19432">
    <property type="entry name" value="SUGAR TRANSPORTER"/>
    <property type="match status" value="1"/>
</dbReference>
<feature type="transmembrane region" description="Helical" evidence="7">
    <location>
        <begin position="363"/>
        <end position="385"/>
    </location>
</feature>
<feature type="transmembrane region" description="Helical" evidence="7">
    <location>
        <begin position="494"/>
        <end position="513"/>
    </location>
</feature>
<keyword evidence="3 7" id="KW-0812">Transmembrane</keyword>
<keyword evidence="2" id="KW-0813">Transport</keyword>
<name>A0A9N8W3D7_9GLOM</name>
<keyword evidence="4 7" id="KW-1133">Transmembrane helix</keyword>
<feature type="transmembrane region" description="Helical" evidence="7">
    <location>
        <begin position="397"/>
        <end position="417"/>
    </location>
</feature>
<feature type="transmembrane region" description="Helical" evidence="7">
    <location>
        <begin position="281"/>
        <end position="303"/>
    </location>
</feature>
<feature type="transmembrane region" description="Helical" evidence="7">
    <location>
        <begin position="116"/>
        <end position="134"/>
    </location>
</feature>
<evidence type="ECO:0000256" key="5">
    <source>
        <dbReference type="ARBA" id="ARBA00023136"/>
    </source>
</evidence>
<dbReference type="PANTHER" id="PTHR19432:SF91">
    <property type="entry name" value="GENERAL ALPHA-GLUCOSIDE PERMEASE"/>
    <property type="match status" value="1"/>
</dbReference>
<evidence type="ECO:0000256" key="2">
    <source>
        <dbReference type="ARBA" id="ARBA00022448"/>
    </source>
</evidence>
<feature type="region of interest" description="Disordered" evidence="6">
    <location>
        <begin position="23"/>
        <end position="42"/>
    </location>
</feature>
<protein>
    <submittedName>
        <fullName evidence="8">8856_t:CDS:1</fullName>
    </submittedName>
</protein>